<dbReference type="Proteomes" id="UP001162060">
    <property type="component" value="Unassembled WGS sequence"/>
</dbReference>
<evidence type="ECO:0000313" key="2">
    <source>
        <dbReference type="Proteomes" id="UP001162060"/>
    </source>
</evidence>
<name>A0AAV1UNA2_9STRA</name>
<protein>
    <submittedName>
        <fullName evidence="1">Uncharacterized protein</fullName>
    </submittedName>
</protein>
<accession>A0AAV1UNA2</accession>
<dbReference type="AlphaFoldDB" id="A0AAV1UNA2"/>
<proteinExistence type="predicted"/>
<dbReference type="EMBL" id="CAKLBY020000223">
    <property type="protein sequence ID" value="CAK7935995.1"/>
    <property type="molecule type" value="Genomic_DNA"/>
</dbReference>
<reference evidence="1" key="1">
    <citation type="submission" date="2024-01" db="EMBL/GenBank/DDBJ databases">
        <authorList>
            <person name="Webb A."/>
        </authorList>
    </citation>
    <scope>NUCLEOTIDE SEQUENCE</scope>
    <source>
        <strain evidence="1">Pm1</strain>
    </source>
</reference>
<sequence>MPRNACAYRHISTFLTFEDATAAVHSYDSFRYITAYNYGPKVNGKVYRCISHESCGRRLRVAEMYKEDAEIPVTFQVAVAGLHGTRVSTQRRVGIDRSVKAEVDGLLTQGVQPSKCCLILGEKYAKRPQVLTKLPNEGQVRNRLMTLKKTKQQGFDGAVATDFTSSTGSSPPLVVVEQPLTLLEDSGSEWVDEDDHVDLDHTTGSKHELDDRGRLCDFDKEKLLRDITAFPGRPVFWNILKRTRYVDDKSEEIVTEWTTGQVTKWKTSENAPTKWVVQYTDGEKRDFVLEALVDEVRASAQQGLNVMNRPLSS</sequence>
<evidence type="ECO:0000313" key="1">
    <source>
        <dbReference type="EMBL" id="CAK7935995.1"/>
    </source>
</evidence>
<gene>
    <name evidence="1" type="ORF">PM001_LOCUS21145</name>
</gene>
<organism evidence="1 2">
    <name type="scientific">Peronospora matthiolae</name>
    <dbReference type="NCBI Taxonomy" id="2874970"/>
    <lineage>
        <taxon>Eukaryota</taxon>
        <taxon>Sar</taxon>
        <taxon>Stramenopiles</taxon>
        <taxon>Oomycota</taxon>
        <taxon>Peronosporomycetes</taxon>
        <taxon>Peronosporales</taxon>
        <taxon>Peronosporaceae</taxon>
        <taxon>Peronospora</taxon>
    </lineage>
</organism>
<comment type="caution">
    <text evidence="1">The sequence shown here is derived from an EMBL/GenBank/DDBJ whole genome shotgun (WGS) entry which is preliminary data.</text>
</comment>